<dbReference type="Pfam" id="PF03990">
    <property type="entry name" value="DUF348"/>
    <property type="match status" value="3"/>
</dbReference>
<evidence type="ECO:0000256" key="3">
    <source>
        <dbReference type="ARBA" id="ARBA00022801"/>
    </source>
</evidence>
<dbReference type="InterPro" id="IPR010618">
    <property type="entry name" value="RPF"/>
</dbReference>
<dbReference type="EMBL" id="FNOK01000012">
    <property type="protein sequence ID" value="SDX54980.1"/>
    <property type="molecule type" value="Genomic_DNA"/>
</dbReference>
<dbReference type="GO" id="GO:0016787">
    <property type="term" value="F:hydrolase activity"/>
    <property type="evidence" value="ECO:0007669"/>
    <property type="project" value="UniProtKB-KW"/>
</dbReference>
<evidence type="ECO:0000256" key="1">
    <source>
        <dbReference type="ARBA" id="ARBA00010830"/>
    </source>
</evidence>
<sequence length="498" mass="53597">MNGRGEPSYPGHAYRSDDGYWAESFEPTTDWFTPVQAEQHTAVGLLDRPEPQRYPAEDHPSFPPGALKITPADIYEVLGPDAEDMLATAEIDVDEVIRLINAETTVLPPLVIPDALPEAEEDDTPPQEVVEAITTWKRRFLKGAVAGVLLTLTGTGGAAAAMDKSVTVEVDGHERTVSTYEGTVADVLEDEGITVGQHDALSPSPQAKVSHGDTITLDRGRLLKLTVDGEQREEWVRSVTVDQALRQLGVQADGAWVSADRTTAVPEQGMDLVVKTSKNITVFDGGNEARQLTTTAVDIDELVKEQKLELGPEDTITPGGDQKLVTGAEIRIDRTGSTVINVTMPVAPPVQEIVDNTMFKGEERVEFPGVPGEKIVFTRVTTRNGEETGRAAVGEKITKEAQPKVVRIGGKQPPSSGVWDKLAQCEAGGNWAINTGNGYYGGLQFNKSTWDAYGGDQYAPYPHQASREQQISVAEKVRAARGGGYGAWPGCSSKLGLS</sequence>
<protein>
    <submittedName>
        <fullName evidence="5">Uncharacterized conserved protein YabE, contains G5 and tandem DUF348 domains</fullName>
    </submittedName>
</protein>
<dbReference type="SMART" id="SM01208">
    <property type="entry name" value="G5"/>
    <property type="match status" value="1"/>
</dbReference>
<evidence type="ECO:0000256" key="2">
    <source>
        <dbReference type="ARBA" id="ARBA00022729"/>
    </source>
</evidence>
<keyword evidence="2" id="KW-0732">Signal</keyword>
<evidence type="ECO:0000313" key="5">
    <source>
        <dbReference type="EMBL" id="SDX54980.1"/>
    </source>
</evidence>
<evidence type="ECO:0000313" key="6">
    <source>
        <dbReference type="Proteomes" id="UP000199529"/>
    </source>
</evidence>
<name>A0A1H3CLS4_9PSEU</name>
<organism evidence="5 6">
    <name type="scientific">Saccharopolyspora shandongensis</name>
    <dbReference type="NCBI Taxonomy" id="418495"/>
    <lineage>
        <taxon>Bacteria</taxon>
        <taxon>Bacillati</taxon>
        <taxon>Actinomycetota</taxon>
        <taxon>Actinomycetes</taxon>
        <taxon>Pseudonocardiales</taxon>
        <taxon>Pseudonocardiaceae</taxon>
        <taxon>Saccharopolyspora</taxon>
    </lineage>
</organism>
<reference evidence="6" key="1">
    <citation type="submission" date="2016-10" db="EMBL/GenBank/DDBJ databases">
        <authorList>
            <person name="Varghese N."/>
            <person name="Submissions S."/>
        </authorList>
    </citation>
    <scope>NUCLEOTIDE SEQUENCE [LARGE SCALE GENOMIC DNA]</scope>
    <source>
        <strain evidence="6">CGMCC 4.3530</strain>
    </source>
</reference>
<dbReference type="Gene3D" id="2.20.230.10">
    <property type="entry name" value="Resuscitation-promoting factor rpfb"/>
    <property type="match status" value="1"/>
</dbReference>
<dbReference type="InterPro" id="IPR007137">
    <property type="entry name" value="DUF348"/>
</dbReference>
<accession>A0A1H3CLS4</accession>
<dbReference type="InterPro" id="IPR023346">
    <property type="entry name" value="Lysozyme-like_dom_sf"/>
</dbReference>
<keyword evidence="6" id="KW-1185">Reference proteome</keyword>
<dbReference type="CDD" id="cd13925">
    <property type="entry name" value="RPF"/>
    <property type="match status" value="1"/>
</dbReference>
<dbReference type="STRING" id="418495.SAMN05216215_101274"/>
<dbReference type="InterPro" id="IPR011098">
    <property type="entry name" value="G5_dom"/>
</dbReference>
<keyword evidence="3" id="KW-0378">Hydrolase</keyword>
<feature type="domain" description="G5" evidence="4">
    <location>
        <begin position="332"/>
        <end position="412"/>
    </location>
</feature>
<proteinExistence type="inferred from homology"/>
<dbReference type="SUPFAM" id="SSF53955">
    <property type="entry name" value="Lysozyme-like"/>
    <property type="match status" value="1"/>
</dbReference>
<gene>
    <name evidence="5" type="ORF">SAMN05216215_101274</name>
</gene>
<dbReference type="Pfam" id="PF06737">
    <property type="entry name" value="Transglycosylas"/>
    <property type="match status" value="1"/>
</dbReference>
<evidence type="ECO:0000259" key="4">
    <source>
        <dbReference type="PROSITE" id="PS51109"/>
    </source>
</evidence>
<dbReference type="Proteomes" id="UP000199529">
    <property type="component" value="Unassembled WGS sequence"/>
</dbReference>
<dbReference type="OrthoDB" id="1404170at2"/>
<dbReference type="Pfam" id="PF07501">
    <property type="entry name" value="G5"/>
    <property type="match status" value="1"/>
</dbReference>
<comment type="similarity">
    <text evidence="1">Belongs to the transglycosylase family. Rpf subfamily.</text>
</comment>
<dbReference type="Gene3D" id="1.10.530.10">
    <property type="match status" value="1"/>
</dbReference>
<dbReference type="RefSeq" id="WP_093265875.1">
    <property type="nucleotide sequence ID" value="NZ_FNOK01000012.1"/>
</dbReference>
<dbReference type="PROSITE" id="PS51109">
    <property type="entry name" value="G5"/>
    <property type="match status" value="1"/>
</dbReference>
<dbReference type="AlphaFoldDB" id="A0A1H3CLS4"/>